<dbReference type="GO" id="GO:0020037">
    <property type="term" value="F:heme binding"/>
    <property type="evidence" value="ECO:0007669"/>
    <property type="project" value="InterPro"/>
</dbReference>
<dbReference type="GO" id="GO:0004497">
    <property type="term" value="F:monooxygenase activity"/>
    <property type="evidence" value="ECO:0007669"/>
    <property type="project" value="UniProtKB-KW"/>
</dbReference>
<keyword evidence="9" id="KW-1133">Transmembrane helix</keyword>
<dbReference type="PANTHER" id="PTHR24305">
    <property type="entry name" value="CYTOCHROME P450"/>
    <property type="match status" value="1"/>
</dbReference>
<comment type="similarity">
    <text evidence="2">Belongs to the cytochrome P450 family.</text>
</comment>
<keyword evidence="6 8" id="KW-0408">Iron</keyword>
<evidence type="ECO:0000256" key="8">
    <source>
        <dbReference type="PIRSR" id="PIRSR602401-1"/>
    </source>
</evidence>
<dbReference type="Gene3D" id="1.10.630.10">
    <property type="entry name" value="Cytochrome P450"/>
    <property type="match status" value="1"/>
</dbReference>
<evidence type="ECO:0000313" key="10">
    <source>
        <dbReference type="EMBL" id="KAJ9142417.1"/>
    </source>
</evidence>
<comment type="cofactor">
    <cofactor evidence="1 8">
        <name>heme</name>
        <dbReference type="ChEBI" id="CHEBI:30413"/>
    </cofactor>
</comment>
<comment type="caution">
    <text evidence="10">The sequence shown here is derived from an EMBL/GenBank/DDBJ whole genome shotgun (WGS) entry which is preliminary data.</text>
</comment>
<evidence type="ECO:0000256" key="9">
    <source>
        <dbReference type="SAM" id="Phobius"/>
    </source>
</evidence>
<feature type="transmembrane region" description="Helical" evidence="9">
    <location>
        <begin position="71"/>
        <end position="95"/>
    </location>
</feature>
<evidence type="ECO:0000256" key="6">
    <source>
        <dbReference type="ARBA" id="ARBA00023004"/>
    </source>
</evidence>
<keyword evidence="4 8" id="KW-0479">Metal-binding</keyword>
<dbReference type="PANTHER" id="PTHR24305:SF187">
    <property type="entry name" value="P450, PUTATIVE (EUROFUNG)-RELATED"/>
    <property type="match status" value="1"/>
</dbReference>
<dbReference type="InterPro" id="IPR050121">
    <property type="entry name" value="Cytochrome_P450_monoxygenase"/>
</dbReference>
<reference evidence="10" key="1">
    <citation type="submission" date="2022-07" db="EMBL/GenBank/DDBJ databases">
        <title>Fungi with potential for degradation of polypropylene.</title>
        <authorList>
            <person name="Gostincar C."/>
        </authorList>
    </citation>
    <scope>NUCLEOTIDE SEQUENCE</scope>
    <source>
        <strain evidence="10">EXF-13308</strain>
    </source>
</reference>
<dbReference type="Proteomes" id="UP001174694">
    <property type="component" value="Unassembled WGS sequence"/>
</dbReference>
<dbReference type="GO" id="GO:0005506">
    <property type="term" value="F:iron ion binding"/>
    <property type="evidence" value="ECO:0007669"/>
    <property type="project" value="InterPro"/>
</dbReference>
<dbReference type="InterPro" id="IPR001128">
    <property type="entry name" value="Cyt_P450"/>
</dbReference>
<evidence type="ECO:0000256" key="4">
    <source>
        <dbReference type="ARBA" id="ARBA00022723"/>
    </source>
</evidence>
<evidence type="ECO:0000256" key="2">
    <source>
        <dbReference type="ARBA" id="ARBA00010617"/>
    </source>
</evidence>
<dbReference type="PRINTS" id="PR00385">
    <property type="entry name" value="P450"/>
</dbReference>
<dbReference type="GO" id="GO:0016705">
    <property type="term" value="F:oxidoreductase activity, acting on paired donors, with incorporation or reduction of molecular oxygen"/>
    <property type="evidence" value="ECO:0007669"/>
    <property type="project" value="InterPro"/>
</dbReference>
<keyword evidence="5" id="KW-0560">Oxidoreductase</keyword>
<evidence type="ECO:0000256" key="5">
    <source>
        <dbReference type="ARBA" id="ARBA00023002"/>
    </source>
</evidence>
<dbReference type="SUPFAM" id="SSF48264">
    <property type="entry name" value="Cytochrome P450"/>
    <property type="match status" value="1"/>
</dbReference>
<dbReference type="PRINTS" id="PR00463">
    <property type="entry name" value="EP450I"/>
</dbReference>
<feature type="binding site" description="axial binding residue" evidence="8">
    <location>
        <position position="496"/>
    </location>
    <ligand>
        <name>heme</name>
        <dbReference type="ChEBI" id="CHEBI:30413"/>
    </ligand>
    <ligandPart>
        <name>Fe</name>
        <dbReference type="ChEBI" id="CHEBI:18248"/>
    </ligandPart>
</feature>
<dbReference type="Pfam" id="PF00067">
    <property type="entry name" value="p450"/>
    <property type="match status" value="1"/>
</dbReference>
<evidence type="ECO:0000256" key="1">
    <source>
        <dbReference type="ARBA" id="ARBA00001971"/>
    </source>
</evidence>
<sequence>MDILNPLQSITLNRLEITCLLAAGTGLLSHVFYFVRGYRVPQTVGIVVVHFASAAALLVLSLLTNGLSRGFLIFLAGSISYFLALLFSIVIYRVFFHPLKNFPGPLAAKISKLNNVFLAQHLEDYQLKWTRKYGDIVRIAPNELLVVSIDGQQKIHGSQARTSKRHTFYDFINYRGAQNLDSITEREEHRWRRQVWDRALNTKSLEQYEVYTREVCHTWLDKLASIGNQPIDTSLYSLLIPFDNMGKMGYSADFGTVKAGGEDRMLHLIEVSFKAIGQIGQLSWPIALSKDLNLSPEQTEFETLACELADEREKNDNEHLEDIMKYFLQDYKSEKPKAFFNRNVLYTDSQVIMIGGTDTIAAALSYCFYYLARDSTLRQRLREELASVFGKSVPGEFANADVGNLDLLNAIIDETMRLHNSVCNNGARSTPPEGITVDGVHIPGDVTVFVGIHAMHRSPKFFEKPDEFIPERWTTHPELIIDKRAFHPFLVGPFNCVGKRIALIVLRLVLSYTVWNYDFEFAPGEDGTRIFRDSRNQLILKAGKLECVFKKRE</sequence>
<keyword evidence="11" id="KW-1185">Reference proteome</keyword>
<feature type="transmembrane region" description="Helical" evidence="9">
    <location>
        <begin position="12"/>
        <end position="32"/>
    </location>
</feature>
<evidence type="ECO:0000256" key="7">
    <source>
        <dbReference type="ARBA" id="ARBA00023033"/>
    </source>
</evidence>
<proteinExistence type="inferred from homology"/>
<keyword evidence="9" id="KW-0472">Membrane</keyword>
<protein>
    <submittedName>
        <fullName evidence="10">Cytochrome P450</fullName>
    </submittedName>
</protein>
<evidence type="ECO:0000256" key="3">
    <source>
        <dbReference type="ARBA" id="ARBA00022617"/>
    </source>
</evidence>
<dbReference type="CDD" id="cd11061">
    <property type="entry name" value="CYP67-like"/>
    <property type="match status" value="1"/>
</dbReference>
<dbReference type="InterPro" id="IPR036396">
    <property type="entry name" value="Cyt_P450_sf"/>
</dbReference>
<keyword evidence="3 8" id="KW-0349">Heme</keyword>
<organism evidence="10 11">
    <name type="scientific">Pleurostoma richardsiae</name>
    <dbReference type="NCBI Taxonomy" id="41990"/>
    <lineage>
        <taxon>Eukaryota</taxon>
        <taxon>Fungi</taxon>
        <taxon>Dikarya</taxon>
        <taxon>Ascomycota</taxon>
        <taxon>Pezizomycotina</taxon>
        <taxon>Sordariomycetes</taxon>
        <taxon>Sordariomycetidae</taxon>
        <taxon>Calosphaeriales</taxon>
        <taxon>Pleurostomataceae</taxon>
        <taxon>Pleurostoma</taxon>
    </lineage>
</organism>
<dbReference type="InterPro" id="IPR002401">
    <property type="entry name" value="Cyt_P450_E_grp-I"/>
</dbReference>
<accession>A0AA38R8U2</accession>
<keyword evidence="7" id="KW-0503">Monooxygenase</keyword>
<gene>
    <name evidence="10" type="ORF">NKR23_g7223</name>
</gene>
<keyword evidence="9" id="KW-0812">Transmembrane</keyword>
<feature type="transmembrane region" description="Helical" evidence="9">
    <location>
        <begin position="44"/>
        <end position="64"/>
    </location>
</feature>
<evidence type="ECO:0000313" key="11">
    <source>
        <dbReference type="Proteomes" id="UP001174694"/>
    </source>
</evidence>
<dbReference type="AlphaFoldDB" id="A0AA38R8U2"/>
<name>A0AA38R8U2_9PEZI</name>
<dbReference type="EMBL" id="JANBVO010000022">
    <property type="protein sequence ID" value="KAJ9142417.1"/>
    <property type="molecule type" value="Genomic_DNA"/>
</dbReference>